<dbReference type="InterPro" id="IPR036163">
    <property type="entry name" value="HMA_dom_sf"/>
</dbReference>
<dbReference type="SUPFAM" id="SSF55008">
    <property type="entry name" value="HMA, heavy metal-associated domain"/>
    <property type="match status" value="1"/>
</dbReference>
<reference evidence="5 6" key="1">
    <citation type="submission" date="2019-06" db="EMBL/GenBank/DDBJ databases">
        <title>Flavibacter putida gen. nov., sp. nov., a novel marine bacterium of the family Flavobacteriaceae isolated from coastal seawater.</title>
        <authorList>
            <person name="Feng X."/>
        </authorList>
    </citation>
    <scope>NUCLEOTIDE SEQUENCE [LARGE SCALE GENOMIC DNA]</scope>
    <source>
        <strain evidence="5 6">PLHSN227</strain>
    </source>
</reference>
<dbReference type="Gene3D" id="3.30.70.100">
    <property type="match status" value="1"/>
</dbReference>
<comment type="caution">
    <text evidence="5">The sequence shown here is derived from an EMBL/GenBank/DDBJ whole genome shotgun (WGS) entry which is preliminary data.</text>
</comment>
<feature type="domain" description="HTH araC/xylS-type" evidence="4">
    <location>
        <begin position="76"/>
        <end position="174"/>
    </location>
</feature>
<dbReference type="InterPro" id="IPR009057">
    <property type="entry name" value="Homeodomain-like_sf"/>
</dbReference>
<keyword evidence="6" id="KW-1185">Reference proteome</keyword>
<dbReference type="GO" id="GO:0043565">
    <property type="term" value="F:sequence-specific DNA binding"/>
    <property type="evidence" value="ECO:0007669"/>
    <property type="project" value="InterPro"/>
</dbReference>
<dbReference type="EMBL" id="VIAR01000012">
    <property type="protein sequence ID" value="TQD35398.1"/>
    <property type="molecule type" value="Genomic_DNA"/>
</dbReference>
<dbReference type="PANTHER" id="PTHR43280:SF28">
    <property type="entry name" value="HTH-TYPE TRANSCRIPTIONAL ACTIVATOR RHAS"/>
    <property type="match status" value="1"/>
</dbReference>
<keyword evidence="2" id="KW-0238">DNA-binding</keyword>
<evidence type="ECO:0000256" key="2">
    <source>
        <dbReference type="ARBA" id="ARBA00023125"/>
    </source>
</evidence>
<protein>
    <submittedName>
        <fullName evidence="5">Helix-turn-helix domain-containing protein</fullName>
    </submittedName>
</protein>
<dbReference type="Pfam" id="PF12833">
    <property type="entry name" value="HTH_18"/>
    <property type="match status" value="1"/>
</dbReference>
<evidence type="ECO:0000256" key="3">
    <source>
        <dbReference type="ARBA" id="ARBA00023163"/>
    </source>
</evidence>
<dbReference type="OrthoDB" id="952277at2"/>
<dbReference type="SMART" id="SM00342">
    <property type="entry name" value="HTH_ARAC"/>
    <property type="match status" value="1"/>
</dbReference>
<organism evidence="5 6">
    <name type="scientific">Haloflavibacter putidus</name>
    <dbReference type="NCBI Taxonomy" id="2576776"/>
    <lineage>
        <taxon>Bacteria</taxon>
        <taxon>Pseudomonadati</taxon>
        <taxon>Bacteroidota</taxon>
        <taxon>Flavobacteriia</taxon>
        <taxon>Flavobacteriales</taxon>
        <taxon>Flavobacteriaceae</taxon>
        <taxon>Haloflavibacter</taxon>
    </lineage>
</organism>
<evidence type="ECO:0000259" key="4">
    <source>
        <dbReference type="PROSITE" id="PS01124"/>
    </source>
</evidence>
<dbReference type="PANTHER" id="PTHR43280">
    <property type="entry name" value="ARAC-FAMILY TRANSCRIPTIONAL REGULATOR"/>
    <property type="match status" value="1"/>
</dbReference>
<dbReference type="PROSITE" id="PS01124">
    <property type="entry name" value="HTH_ARAC_FAMILY_2"/>
    <property type="match status" value="1"/>
</dbReference>
<name>A0A507ZHP9_9FLAO</name>
<dbReference type="Proteomes" id="UP000317169">
    <property type="component" value="Unassembled WGS sequence"/>
</dbReference>
<evidence type="ECO:0000256" key="1">
    <source>
        <dbReference type="ARBA" id="ARBA00023015"/>
    </source>
</evidence>
<dbReference type="AlphaFoldDB" id="A0A507ZHP9"/>
<evidence type="ECO:0000313" key="5">
    <source>
        <dbReference type="EMBL" id="TQD35398.1"/>
    </source>
</evidence>
<dbReference type="Gene3D" id="1.10.10.60">
    <property type="entry name" value="Homeodomain-like"/>
    <property type="match status" value="1"/>
</dbReference>
<dbReference type="InterPro" id="IPR018060">
    <property type="entry name" value="HTH_AraC"/>
</dbReference>
<proteinExistence type="predicted"/>
<dbReference type="SUPFAM" id="SSF46689">
    <property type="entry name" value="Homeodomain-like"/>
    <property type="match status" value="1"/>
</dbReference>
<evidence type="ECO:0000313" key="6">
    <source>
        <dbReference type="Proteomes" id="UP000317169"/>
    </source>
</evidence>
<sequence length="186" mass="21609">MQQEFYIKNMVCDRCKIAVESILKNLNAKPLKTELGKVTTEISEDFSINTLRKNLNEGGFELLENNSLQLSEKVKANLINLLEEEKNTKNISSFLSQKMSKDYAFISKTFRKTEGQTVEQFFIRLKIEKAKELIQMNQLSFSEIAYQLGYNSISHLSSQFKSVTKTTMSEYKNNKNWNRKPLDKIL</sequence>
<keyword evidence="1" id="KW-0805">Transcription regulation</keyword>
<dbReference type="GO" id="GO:0046872">
    <property type="term" value="F:metal ion binding"/>
    <property type="evidence" value="ECO:0007669"/>
    <property type="project" value="InterPro"/>
</dbReference>
<keyword evidence="3" id="KW-0804">Transcription</keyword>
<dbReference type="GO" id="GO:0003700">
    <property type="term" value="F:DNA-binding transcription factor activity"/>
    <property type="evidence" value="ECO:0007669"/>
    <property type="project" value="InterPro"/>
</dbReference>
<dbReference type="RefSeq" id="WP_141422372.1">
    <property type="nucleotide sequence ID" value="NZ_VIAR01000012.1"/>
</dbReference>
<accession>A0A507ZHP9</accession>
<gene>
    <name evidence="5" type="ORF">FKR84_11035</name>
</gene>